<dbReference type="AlphaFoldDB" id="A0A151WYD8"/>
<dbReference type="Proteomes" id="UP000075809">
    <property type="component" value="Unassembled WGS sequence"/>
</dbReference>
<proteinExistence type="predicted"/>
<evidence type="ECO:0000256" key="1">
    <source>
        <dbReference type="SAM" id="MobiDB-lite"/>
    </source>
</evidence>
<name>A0A151WYD8_9HYME</name>
<keyword evidence="3" id="KW-1185">Reference proteome</keyword>
<feature type="region of interest" description="Disordered" evidence="1">
    <location>
        <begin position="79"/>
        <end position="100"/>
    </location>
</feature>
<accession>A0A151WYD8</accession>
<evidence type="ECO:0000313" key="3">
    <source>
        <dbReference type="Proteomes" id="UP000075809"/>
    </source>
</evidence>
<organism evidence="2 3">
    <name type="scientific">Mycetomoellerius zeteki</name>
    <dbReference type="NCBI Taxonomy" id="64791"/>
    <lineage>
        <taxon>Eukaryota</taxon>
        <taxon>Metazoa</taxon>
        <taxon>Ecdysozoa</taxon>
        <taxon>Arthropoda</taxon>
        <taxon>Hexapoda</taxon>
        <taxon>Insecta</taxon>
        <taxon>Pterygota</taxon>
        <taxon>Neoptera</taxon>
        <taxon>Endopterygota</taxon>
        <taxon>Hymenoptera</taxon>
        <taxon>Apocrita</taxon>
        <taxon>Aculeata</taxon>
        <taxon>Formicoidea</taxon>
        <taxon>Formicidae</taxon>
        <taxon>Myrmicinae</taxon>
        <taxon>Mycetomoellerius</taxon>
    </lineage>
</organism>
<dbReference type="EMBL" id="KQ982650">
    <property type="protein sequence ID" value="KYQ52893.1"/>
    <property type="molecule type" value="Genomic_DNA"/>
</dbReference>
<evidence type="ECO:0000313" key="2">
    <source>
        <dbReference type="EMBL" id="KYQ52893.1"/>
    </source>
</evidence>
<sequence>MPSGKVLRLLGMNRPPIYYPAMRFANLILRRRESAEGERVLIRTIVETRDGDRKPDNGIAIIVRAGLLALIKPYIREGESNGMEHDERQGEVSAKERGNGRVRDGIGMGWRSKIELERNEREVLGAVC</sequence>
<reference evidence="2 3" key="1">
    <citation type="submission" date="2015-09" db="EMBL/GenBank/DDBJ databases">
        <title>Trachymyrmex zeteki WGS genome.</title>
        <authorList>
            <person name="Nygaard S."/>
            <person name="Hu H."/>
            <person name="Boomsma J."/>
            <person name="Zhang G."/>
        </authorList>
    </citation>
    <scope>NUCLEOTIDE SEQUENCE [LARGE SCALE GENOMIC DNA]</scope>
    <source>
        <strain evidence="2">Tzet28-1</strain>
        <tissue evidence="2">Whole body</tissue>
    </source>
</reference>
<gene>
    <name evidence="2" type="ORF">ALC60_07971</name>
</gene>
<protein>
    <submittedName>
        <fullName evidence="2">Uncharacterized protein</fullName>
    </submittedName>
</protein>